<dbReference type="GO" id="GO:0007095">
    <property type="term" value="P:mitotic G2 DNA damage checkpoint signaling"/>
    <property type="evidence" value="ECO:0007669"/>
    <property type="project" value="TreeGrafter"/>
</dbReference>
<feature type="region of interest" description="Disordered" evidence="4">
    <location>
        <begin position="1"/>
        <end position="82"/>
    </location>
</feature>
<comment type="subcellular location">
    <subcellularLocation>
        <location evidence="1">Nucleus</location>
    </subcellularLocation>
</comment>
<name>A0A0A1X4S3_ZEUCU</name>
<keyword evidence="2" id="KW-0597">Phosphoprotein</keyword>
<dbReference type="GO" id="GO:0033314">
    <property type="term" value="P:mitotic DNA replication checkpoint signaling"/>
    <property type="evidence" value="ECO:0007669"/>
    <property type="project" value="TreeGrafter"/>
</dbReference>
<evidence type="ECO:0000256" key="1">
    <source>
        <dbReference type="ARBA" id="ARBA00004123"/>
    </source>
</evidence>
<feature type="region of interest" description="Disordered" evidence="4">
    <location>
        <begin position="364"/>
        <end position="419"/>
    </location>
</feature>
<feature type="compositionally biased region" description="Acidic residues" evidence="4">
    <location>
        <begin position="388"/>
        <end position="419"/>
    </location>
</feature>
<reference evidence="5" key="2">
    <citation type="journal article" date="2015" name="Gigascience">
        <title>Reconstructing a comprehensive transcriptome assembly of a white-pupal translocated strain of the pest fruit fly Bactrocera cucurbitae.</title>
        <authorList>
            <person name="Sim S.B."/>
            <person name="Calla B."/>
            <person name="Hall B."/>
            <person name="DeRego T."/>
            <person name="Geib S.M."/>
        </authorList>
    </citation>
    <scope>NUCLEOTIDE SEQUENCE</scope>
</reference>
<dbReference type="GeneID" id="105212643"/>
<dbReference type="EMBL" id="GBXI01008441">
    <property type="protein sequence ID" value="JAD05851.1"/>
    <property type="molecule type" value="Transcribed_RNA"/>
</dbReference>
<sequence length="875" mass="99334">MEKTLVDESSDDNIACSSNLKNVDDVNNESDADQSNNFEEDDGEYNAENESISYPENVEDVDNKHNKHSVPTDKQAIQSQQQRLQREAQFSIPYHKPKKYTLKEFLSRRTIIKPCEAAKENGFSEAFGRSRNLKMSKEELEVYSKLMEDRAKEASEFFKGDSTDSLAATASEGGEKTCKTVTVSKKQESPIEANNILQNPQEVNGNKECREKNASNIVITEIVELPKLHLNDISKELNLKNIINATLLPKESTVIPLNSNSNVSHVLKTSPTLTGKQDITFDLISIEKDTHKTFSRANSLLERLMKTNNCPKPKTNESIGINSPRCKTKGLIDDSEPYSNKKPGESFLKLKDNLKSLIVEKRRQEMKKKQMEENSTKNCLDDGKNVEDSEEFEEKLLLDDSDNSESETDGESINEEHFEDDNNDVSVELNETIPDDCKPSGVGRMRIELNSDDSDESQHFNPSAIGQLPATQICNPDEEAEQLINLCSGTFETQPTPAQNEEITANEIISSEENSPRSSVKNMRTKKFTKKIKKSKIKLGFSDDEADESDTNEVTNENNSSINDEPATYIDYDSEENEITVELTKQDCLKQAETFFEKEAELSESEWGSADEDEKNADQYEMEIGDEDVFDKEELRDELGKIHARKMLDEDLRQVHKLQEILFEDEDEAAQRQRKFRWKNFDNSFNLEIGQNNITETKPDEEGSDDENEHLWRKIRFEREQAIKNNSLSENILEASTSVVTPKISDIKNVTRVNMSKSIIDGSEEKEKSPFLISKELIKSESTKARSSFLLRNKKVLTKTICSVKSSNTDVNTSPDKIGVKTTNSNKFVFTTLTYEEHETLKRKADDTTGGIDTKIVKRAKKETKKGEYLIDKLL</sequence>
<protein>
    <submittedName>
        <fullName evidence="5">Claspin homolog</fullName>
    </submittedName>
</protein>
<dbReference type="PANTHER" id="PTHR14396">
    <property type="entry name" value="CLASPIN"/>
    <property type="match status" value="1"/>
</dbReference>
<feature type="region of interest" description="Disordered" evidence="4">
    <location>
        <begin position="543"/>
        <end position="567"/>
    </location>
</feature>
<evidence type="ECO:0000256" key="2">
    <source>
        <dbReference type="ARBA" id="ARBA00022553"/>
    </source>
</evidence>
<dbReference type="OrthoDB" id="5859781at2759"/>
<feature type="compositionally biased region" description="Polar residues" evidence="4">
    <location>
        <begin position="552"/>
        <end position="563"/>
    </location>
</feature>
<reference evidence="5" key="1">
    <citation type="submission" date="2014-11" db="EMBL/GenBank/DDBJ databases">
        <authorList>
            <person name="Geib S."/>
        </authorList>
    </citation>
    <scope>NUCLEOTIDE SEQUENCE</scope>
</reference>
<organism evidence="5">
    <name type="scientific">Zeugodacus cucurbitae</name>
    <name type="common">Melon fruit fly</name>
    <name type="synonym">Bactrocera cucurbitae</name>
    <dbReference type="NCBI Taxonomy" id="28588"/>
    <lineage>
        <taxon>Eukaryota</taxon>
        <taxon>Metazoa</taxon>
        <taxon>Ecdysozoa</taxon>
        <taxon>Arthropoda</taxon>
        <taxon>Hexapoda</taxon>
        <taxon>Insecta</taxon>
        <taxon>Pterygota</taxon>
        <taxon>Neoptera</taxon>
        <taxon>Endopterygota</taxon>
        <taxon>Diptera</taxon>
        <taxon>Brachycera</taxon>
        <taxon>Muscomorpha</taxon>
        <taxon>Tephritoidea</taxon>
        <taxon>Tephritidae</taxon>
        <taxon>Zeugodacus</taxon>
        <taxon>Zeugodacus</taxon>
    </lineage>
</organism>
<feature type="compositionally biased region" description="Acidic residues" evidence="4">
    <location>
        <begin position="26"/>
        <end position="47"/>
    </location>
</feature>
<accession>A0A0A1X4S3</accession>
<gene>
    <name evidence="5" type="primary">CG32251</name>
    <name evidence="5" type="ORF">g.24990</name>
</gene>
<evidence type="ECO:0000313" key="5">
    <source>
        <dbReference type="EMBL" id="JAD05851.1"/>
    </source>
</evidence>
<dbReference type="AlphaFoldDB" id="A0A0A1X4S3"/>
<evidence type="ECO:0000256" key="3">
    <source>
        <dbReference type="ARBA" id="ARBA00023242"/>
    </source>
</evidence>
<dbReference type="PANTHER" id="PTHR14396:SF10">
    <property type="entry name" value="CLASPIN"/>
    <property type="match status" value="1"/>
</dbReference>
<proteinExistence type="predicted"/>
<feature type="compositionally biased region" description="Basic and acidic residues" evidence="4">
    <location>
        <begin position="364"/>
        <end position="387"/>
    </location>
</feature>
<dbReference type="GO" id="GO:0010997">
    <property type="term" value="F:anaphase-promoting complex binding"/>
    <property type="evidence" value="ECO:0007669"/>
    <property type="project" value="TreeGrafter"/>
</dbReference>
<keyword evidence="3" id="KW-0539">Nucleus</keyword>
<evidence type="ECO:0000256" key="4">
    <source>
        <dbReference type="SAM" id="MobiDB-lite"/>
    </source>
</evidence>
<dbReference type="GO" id="GO:0005634">
    <property type="term" value="C:nucleus"/>
    <property type="evidence" value="ECO:0007669"/>
    <property type="project" value="UniProtKB-SubCell"/>
</dbReference>
<dbReference type="InterPro" id="IPR024146">
    <property type="entry name" value="Claspin"/>
</dbReference>